<keyword evidence="2" id="KW-0813">Transport</keyword>
<proteinExistence type="inferred from homology"/>
<dbReference type="GO" id="GO:0006869">
    <property type="term" value="P:lipid transport"/>
    <property type="evidence" value="ECO:0007669"/>
    <property type="project" value="UniProtKB-KW"/>
</dbReference>
<dbReference type="Gene3D" id="1.10.8.10">
    <property type="entry name" value="DNA helicase RuvA subunit, C-terminal domain"/>
    <property type="match status" value="1"/>
</dbReference>
<reference evidence="5" key="1">
    <citation type="submission" date="2020-11" db="EMBL/GenBank/DDBJ databases">
        <authorList>
            <person name="Tran Van P."/>
        </authorList>
    </citation>
    <scope>NUCLEOTIDE SEQUENCE</scope>
</reference>
<dbReference type="InterPro" id="IPR056747">
    <property type="entry name" value="VPS13-like_M"/>
</dbReference>
<evidence type="ECO:0000256" key="2">
    <source>
        <dbReference type="ARBA" id="ARBA00022448"/>
    </source>
</evidence>
<feature type="compositionally biased region" description="Polar residues" evidence="4">
    <location>
        <begin position="1371"/>
        <end position="1384"/>
    </location>
</feature>
<dbReference type="CDD" id="cd14306">
    <property type="entry name" value="UBA_VP13D"/>
    <property type="match status" value="1"/>
</dbReference>
<dbReference type="InterPro" id="IPR026854">
    <property type="entry name" value="VPS13_N"/>
</dbReference>
<feature type="non-terminal residue" evidence="5">
    <location>
        <position position="3858"/>
    </location>
</feature>
<dbReference type="InterPro" id="IPR026847">
    <property type="entry name" value="VPS13"/>
</dbReference>
<dbReference type="Pfam" id="PF25036">
    <property type="entry name" value="VPS13_VAB"/>
    <property type="match status" value="1"/>
</dbReference>
<sequence>MLEGLVAWVLNNYLGRYVENLNTDQLSVGLLQGAVQLENLPLRPDALRHFDLPFRIKRGYIGKVRLEIPISAVGSSPWIITLEQLYIIVTPIRPEELDPEEEHQFAHEKKLSLLEGTEAIWRGKQESRQVEGSLYASSYSSWLSVGASLATNIIENLQLRVRQIHFRYEDDFSIPSTPFAFGITLDSLSAQSCDANWIAKFVTRTAGQSLFYKYFELSKLAVYWRLHCPFLGDKPTGEVFVNLDKISQDLKLNDVVFGPVSAEAKVQRNLSPHPLRSSSTPRLQVRLEMEEINLNLSDSQFRSIFAVSAALKTLGLYKRNCRWRPKVPVKGNAKLWWKFAVDANLERWKETKEKRKWAFVLSRSKEVVDYYRAYRLHLLDPTAVPSTLKEVKDSVETHWNYDEIAALREFVMDDVERELKDEKAEGPGGGLLQSLFPYWGGWYSGSSAAERQEAASKLEESVLESIEDTLENSTYFKRDSVFLRLHFSLKRVRVALLSSSFTTSVSALGTKTTTQATTPLGELDLDSTELSIESRPRIRAFQVHLKLHSLHVRDLLSKDTTFPYLVAPSAKFGFKGRSGVSFPVEQNSCNLETPFLDFSYEVKPQENSWLKRVHMNSGSLDIVYNPYFMAAIKSYFSLPAEDQSSYHFTRKAHQTYEAWKAQTKEELFDVSKRRMELTVPVNWKVNVNVLAPQILIPEHFVNDNSLILVLDLGKCLLYSGSQPPSQGCVSPSSPTVELDSDNELEEGRRYTLELRDLQVLVGRAKDNWRYELTKGYSALHILDRFSVSIEVGKLQSNSFSSEIPRLSLTGSVEQLNLQLNEGKIQALAILRSSLRKHSQIRPQDCTPSTREEIHVSEDGDGETDTNDKASSQDEKKLFALLSIRKLSILIQSRERAVAEIRLGGLNFQYLLKAFESTAELSLDSLLVADMMQTFGPDFELLVACHRNVFIDSISGSLRDDSEPGSPASPRATSPSPRVSGRMSSRPLLFATRSCPGFLDPTKRRLSTSSSGVFAKEDSLITCQLSVVPEDSTTKTSLIWGNQMELAFNFSRVSVLFMRLKSFPHQPPVGIKVATADACGAEIKVNLGSTVAVEGSLGGLHLLDLTSSSSWERSLKILSVGYDPVVEASLDILTQLNKRVAEESVSAQAALNFNVLILLNNTSSALKPENGDVEISFTVASVVYTHSVPFLRELTECAKDVRAHARALAKYMTVAAAEVALELLQKSFAVIHAAELYASNEESIPILHDTVLDICVRNRLGGFDTSNGSPVVEVKGSVVDPLRVSLSKCQYQQILKTVDYLTEDTDSKEEMDLPKSTVPPLPSPAEVAEAPLSSLTPPVQGSPLRESLVMEDLSQPVGSPRRTILSSDDPLVTSSTPRPQTQRSRSFPLIPGVKSDVEDQDILATSLPTHLGIGPMQTEDVSARESLGPSIFITSDRSSQETQTHLYLPRTPPPSPRREQRQVHELVKIKIRSIDKKSPLFANKYDSINRFVDIDFNHLNVRVNHFSWIMVFDFFGISAATIPVVEEVVPPPDPPFLIESPLSTSFSGAQISTPSICFVAEDQTDYHLPYRNLFDDDQAKINTSNDVHVSSLTFILDQDEGEVAKVSIQSFSSEILSRDGNLRIIGSLGRLSVCDLSLYGSLYRERFVTTGGAALNFEFFKYGTPDPELRRPFDGTLRMTMSSILYVHTHRFIDTILNFGYNFLDLQKILGKLRAGATGSEILDIDLHGMRLKLDLDIESPSLVLPLSWVNSEAMIADLGKITVTNEFRMVKGEPGPPCLVDFIDITLNNMDLRPGFRVAAESRSRRLGARFLSFGSYSVRYGDLSYFKERPQIKVELERNLDKAHNHSVPDMSISAVLSMFVSMDVQQYLLFRGFLNHNLGEKIVRATAQDLSGYSMDEAERNSENQTTISLRVSFDLRDVKMDIRWKHLPVGSSLARIHFLKSRLTYESHSDESKDIDLVSEEVLLYDLRYDGTFYVAKQHIGTRSFYLSSMSCASPLDAPANQKANVFSLILSPTNDPENMEQSLSEDNTLQAELHYRARKDAVNFTVLLNDLRLVGVLDFWKSFLDFWASKVPDPQTNDFSQKETTGAPASPPIAVEITAGVVSKRAPQLMVSQPPTELKINITRSELVLLEDCSAYDSNAAILKTIAVISYRPSFEKPLSCNFIRCELFSCLMGRENETALSIVEAVTFNLEVSPRRLSAQSLLDAVPPVDNFLEVTISQPLQIRLSYYDVIMFLRILKSIPKQAQDAVNDSSKSVTALISMGFSSEDCAKALDENSGNLDEAALWLTKHCSPVKTPEPVDAESGRRLFNSIEARLPSLVLCVIDDCRDVDVPLVEFSLSQLVIKQSMEGQGHFSGVLAVDYYNRGYSGWEPLMEPWRCAVGWGTENNVRSYDIRVESEETEVLNLNLTSTLIELFQLVKTNWTEDYALNQRDKERSRSVSQRPANSYILRRRTPFLPFELKNDTGSQLRFRIYESSKDTEWEEVEAGAHFSFGFPGHGRQGSVSNKRSQIIVEVDGWTATPPVAVEKVGTYFRMIKRVGDLPSTAPTRLVFAIAIEGPAKKVITVRSALLIRNNLGLSIEISMKGHQISGKALYCLELLLLSQPAGISSSSSPPLLPSDPKHKVAPSSEVAIPLSQVSCCMYVLPVTSSPEEQFAYCSEPLQWKNVPTVGTSGFFLLSCRGVKVSKPFRFCAQIRHQSFCYPNNSENIAGHIITIFSPFVLLNLLPYELVFHIRNTSERVYVPPGKEASVHDVNVDDYTSITFSVEQFTQTSELIICGRSNSYVGKIRLLDSANRILELQVKVLIRPNICIKLVVLAPFWLVNKTMLPLVFRQDDCAEEAAGQSEEHEMGRCISPLMFSLCDPDASPMLQARLGKGCHPNGEPVVYLLSVNISPRKGRYRDTLVVTFAPRYLLYNRSSYLLQIAQYCQTIETATAVQHHWIDVNPGSGQIAWHWPRLKSPQLLCLRLRNVPACHWSGGISIDTVDSFHVNIRDQDHTSHFIHVEIFLEGASYMVVFSDASTLPPPIRVDNISEVPIVFHQASVEEEYQKTTVRPGTKVPYAWDVRTYPMELQEIRVIAPGGDSAVCEVKSTGPKGKLSYENFIYIAFPGSAKSSNRPLVLDVEGPERRVVLRLKEHGRRSQLWCMTSDGSLIHEGSSPPKDPSGGEQMKYRMWVLDITDSAPLPSKYVPLMLRRPSPQRESTQHWHFTEDGRLQCQHRNFYVQPPNGVLGFVEGGEVVLGPTQPVVYSTHGIPKEQEIERQRLRPGSGLLSVEMILDGPSRVLVIKDARSNKSTEESRTASEAGERQSTSVSSVPLNVNLFLNGGMGLSVIAQNPAEELLYLSLRRIFFEFKNLPSKMDVNCTVLDFQVDCPSPDARCPVVFYVTPQTSADSTSALPALHFSVEKMGGASRKYNAELFQHLIVQIKNVTLNLEERTLFKILAFAGYDQSDAELEKTSEDALHEARIISHSSTSKQTVRYYFGVLKLALQQVRLSVFLSPQLRGRLRDIKRKTGLSLIQFEDAPIELTPYQCQHMYETPDFILASLRKHYSQDLGSQAAKILGATDFLGNPLGLISDVVEGLHDFTHEKSIVGLATNVAHGMANSTAKFTGFVSEAAAKMTFDSRHQERRRNIRSQVAMTSSDHMKAGIYGLMYGVAGGLTGIVTQPFQGFADAGVQGLVAGCGRGVVGVFTKPTAGLFDFAAGAASAVRDTSKRDTGKYITSRARSPRLVLGHSSLLQRYSKAQAEGQEFLYSLNKNELGEVFIEYIELASGEEDLRAMVTSEKLWILSFQAQKKPITLKLVVHYKQLVSCLALESGGDHSHCLELGIQENQWAPKETIRVRCDAISEARKVK</sequence>
<dbReference type="InterPro" id="IPR009060">
    <property type="entry name" value="UBA-like_sf"/>
</dbReference>
<dbReference type="InterPro" id="IPR015940">
    <property type="entry name" value="UBA"/>
</dbReference>
<feature type="region of interest" description="Disordered" evidence="4">
    <location>
        <begin position="1353"/>
        <end position="1391"/>
    </location>
</feature>
<feature type="region of interest" description="Disordered" evidence="4">
    <location>
        <begin position="839"/>
        <end position="870"/>
    </location>
</feature>
<feature type="region of interest" description="Disordered" evidence="4">
    <location>
        <begin position="1305"/>
        <end position="1341"/>
    </location>
</feature>
<dbReference type="EMBL" id="OB660214">
    <property type="protein sequence ID" value="CAD7223517.1"/>
    <property type="molecule type" value="Genomic_DNA"/>
</dbReference>
<protein>
    <submittedName>
        <fullName evidence="5">Uncharacterized protein</fullName>
    </submittedName>
</protein>
<organism evidence="5">
    <name type="scientific">Cyprideis torosa</name>
    <dbReference type="NCBI Taxonomy" id="163714"/>
    <lineage>
        <taxon>Eukaryota</taxon>
        <taxon>Metazoa</taxon>
        <taxon>Ecdysozoa</taxon>
        <taxon>Arthropoda</taxon>
        <taxon>Crustacea</taxon>
        <taxon>Oligostraca</taxon>
        <taxon>Ostracoda</taxon>
        <taxon>Podocopa</taxon>
        <taxon>Podocopida</taxon>
        <taxon>Cytherocopina</taxon>
        <taxon>Cytheroidea</taxon>
        <taxon>Cytherideidae</taxon>
        <taxon>Cyprideis</taxon>
    </lineage>
</organism>
<dbReference type="GO" id="GO:0007005">
    <property type="term" value="P:mitochondrion organization"/>
    <property type="evidence" value="ECO:0007669"/>
    <property type="project" value="TreeGrafter"/>
</dbReference>
<dbReference type="SUPFAM" id="SSF46934">
    <property type="entry name" value="UBA-like"/>
    <property type="match status" value="1"/>
</dbReference>
<dbReference type="InterPro" id="IPR056748">
    <property type="entry name" value="VPS13-like_C"/>
</dbReference>
<dbReference type="InterPro" id="IPR009543">
    <property type="entry name" value="VPS13_VAB"/>
</dbReference>
<feature type="region of interest" description="Disordered" evidence="4">
    <location>
        <begin position="1439"/>
        <end position="1459"/>
    </location>
</feature>
<evidence type="ECO:0000256" key="4">
    <source>
        <dbReference type="SAM" id="MobiDB-lite"/>
    </source>
</evidence>
<dbReference type="SMART" id="SM00165">
    <property type="entry name" value="UBA"/>
    <property type="match status" value="1"/>
</dbReference>
<dbReference type="CDD" id="cd23453">
    <property type="entry name" value="beta-trefoil_Ricin_VPS13D"/>
    <property type="match status" value="1"/>
</dbReference>
<dbReference type="GO" id="GO:0045053">
    <property type="term" value="P:protein retention in Golgi apparatus"/>
    <property type="evidence" value="ECO:0007669"/>
    <property type="project" value="TreeGrafter"/>
</dbReference>
<keyword evidence="3" id="KW-0445">Lipid transport</keyword>
<dbReference type="Pfam" id="PF25037">
    <property type="entry name" value="VPS13_C"/>
    <property type="match status" value="1"/>
</dbReference>
<feature type="compositionally biased region" description="Basic and acidic residues" evidence="4">
    <location>
        <begin position="3292"/>
        <end position="3310"/>
    </location>
</feature>
<dbReference type="PROSITE" id="PS50030">
    <property type="entry name" value="UBA"/>
    <property type="match status" value="1"/>
</dbReference>
<dbReference type="InterPro" id="IPR041969">
    <property type="entry name" value="VP13D_UBA"/>
</dbReference>
<dbReference type="GO" id="GO:0006623">
    <property type="term" value="P:protein targeting to vacuole"/>
    <property type="evidence" value="ECO:0007669"/>
    <property type="project" value="TreeGrafter"/>
</dbReference>
<dbReference type="Pfam" id="PF12624">
    <property type="entry name" value="VPS13_N"/>
    <property type="match status" value="1"/>
</dbReference>
<dbReference type="PANTHER" id="PTHR16166:SF141">
    <property type="entry name" value="INTERMEMBRANE LIPID TRANSFER PROTEIN VPS13D"/>
    <property type="match status" value="1"/>
</dbReference>
<evidence type="ECO:0000256" key="3">
    <source>
        <dbReference type="ARBA" id="ARBA00023055"/>
    </source>
</evidence>
<feature type="region of interest" description="Disordered" evidence="4">
    <location>
        <begin position="3292"/>
        <end position="3313"/>
    </location>
</feature>
<evidence type="ECO:0000256" key="1">
    <source>
        <dbReference type="ARBA" id="ARBA00006545"/>
    </source>
</evidence>
<comment type="similarity">
    <text evidence="1">Belongs to the VPS13 family.</text>
</comment>
<gene>
    <name evidence="5" type="ORF">CTOB1V02_LOCUS1501</name>
</gene>
<dbReference type="Pfam" id="PF25033">
    <property type="entry name" value="VPS13_M"/>
    <property type="match status" value="1"/>
</dbReference>
<accession>A0A7R8W2C8</accession>
<feature type="compositionally biased region" description="Low complexity" evidence="4">
    <location>
        <begin position="963"/>
        <end position="979"/>
    </location>
</feature>
<dbReference type="PANTHER" id="PTHR16166">
    <property type="entry name" value="VACUOLAR PROTEIN SORTING-ASSOCIATED PROTEIN VPS13"/>
    <property type="match status" value="1"/>
</dbReference>
<name>A0A7R8W2C8_9CRUS</name>
<evidence type="ECO:0000313" key="5">
    <source>
        <dbReference type="EMBL" id="CAD7223517.1"/>
    </source>
</evidence>
<feature type="region of interest" description="Disordered" evidence="4">
    <location>
        <begin position="957"/>
        <end position="982"/>
    </location>
</feature>
<dbReference type="OrthoDB" id="272810at2759"/>